<feature type="compositionally biased region" description="Polar residues" evidence="13">
    <location>
        <begin position="969"/>
        <end position="979"/>
    </location>
</feature>
<dbReference type="Gene3D" id="1.25.40.1030">
    <property type="match status" value="1"/>
</dbReference>
<comment type="function">
    <text evidence="11">Plays a role in the organization of the endoplasmic reticulum exit sites (ERES), also known as transitional endoplasmic reticulum (tER). Required for secretory cargo traffic from the endoplasmic reticulum to the Golgi apparatus. Involved in peroxisome biogenesis. Regulates the transport of peroxisomal biogenesis factors PEX3 and PEX16 from the ER to peroxisomes.</text>
</comment>
<evidence type="ECO:0000259" key="14">
    <source>
        <dbReference type="Pfam" id="PF12931"/>
    </source>
</evidence>
<evidence type="ECO:0000256" key="8">
    <source>
        <dbReference type="ARBA" id="ARBA00022927"/>
    </source>
</evidence>
<comment type="similarity">
    <text evidence="3 12">Belongs to the SEC16 family.</text>
</comment>
<feature type="region of interest" description="Disordered" evidence="13">
    <location>
        <begin position="875"/>
        <end position="979"/>
    </location>
</feature>
<gene>
    <name evidence="16" type="ORF">UPYG_G00030560</name>
</gene>
<feature type="region of interest" description="Disordered" evidence="13">
    <location>
        <begin position="189"/>
        <end position="211"/>
    </location>
</feature>
<dbReference type="InterPro" id="IPR024298">
    <property type="entry name" value="Sec16_Sec23-bd"/>
</dbReference>
<comment type="subcellular location">
    <subcellularLocation>
        <location evidence="2">Endoplasmic reticulum membrane</location>
        <topology evidence="2">Peripheral membrane protein</topology>
    </subcellularLocation>
    <subcellularLocation>
        <location evidence="1">Golgi apparatus membrane</location>
        <topology evidence="1">Peripheral membrane protein</topology>
    </subcellularLocation>
</comment>
<feature type="region of interest" description="Disordered" evidence="13">
    <location>
        <begin position="740"/>
        <end position="765"/>
    </location>
</feature>
<evidence type="ECO:0000259" key="15">
    <source>
        <dbReference type="Pfam" id="PF12932"/>
    </source>
</evidence>
<feature type="region of interest" description="Disordered" evidence="13">
    <location>
        <begin position="412"/>
        <end position="440"/>
    </location>
</feature>
<dbReference type="EMBL" id="JAGEUA010000001">
    <property type="protein sequence ID" value="KAL1022654.1"/>
    <property type="molecule type" value="Genomic_DNA"/>
</dbReference>
<keyword evidence="10 12" id="KW-0472">Membrane</keyword>
<dbReference type="GO" id="GO:0007031">
    <property type="term" value="P:peroxisome organization"/>
    <property type="evidence" value="ECO:0007669"/>
    <property type="project" value="UniProtKB-KW"/>
</dbReference>
<dbReference type="CDD" id="cd09233">
    <property type="entry name" value="ACE1-Sec16-like"/>
    <property type="match status" value="1"/>
</dbReference>
<reference evidence="16 17" key="1">
    <citation type="submission" date="2024-06" db="EMBL/GenBank/DDBJ databases">
        <authorList>
            <person name="Pan Q."/>
            <person name="Wen M."/>
            <person name="Jouanno E."/>
            <person name="Zahm M."/>
            <person name="Klopp C."/>
            <person name="Cabau C."/>
            <person name="Louis A."/>
            <person name="Berthelot C."/>
            <person name="Parey E."/>
            <person name="Roest Crollius H."/>
            <person name="Montfort J."/>
            <person name="Robinson-Rechavi M."/>
            <person name="Bouchez O."/>
            <person name="Lampietro C."/>
            <person name="Lopez Roques C."/>
            <person name="Donnadieu C."/>
            <person name="Postlethwait J."/>
            <person name="Bobe J."/>
            <person name="Verreycken H."/>
            <person name="Guiguen Y."/>
        </authorList>
    </citation>
    <scope>NUCLEOTIDE SEQUENCE [LARGE SCALE GENOMIC DNA]</scope>
    <source>
        <strain evidence="16">Up_M1</strain>
        <tissue evidence="16">Testis</tissue>
    </source>
</reference>
<evidence type="ECO:0000256" key="3">
    <source>
        <dbReference type="ARBA" id="ARBA00005927"/>
    </source>
</evidence>
<comment type="subunit">
    <text evidence="12">SEC16A and SEC16B are each present in multiple copies in a heteromeric complex.</text>
</comment>
<evidence type="ECO:0000256" key="1">
    <source>
        <dbReference type="ARBA" id="ARBA00004395"/>
    </source>
</evidence>
<feature type="region of interest" description="Disordered" evidence="13">
    <location>
        <begin position="1"/>
        <end position="134"/>
    </location>
</feature>
<dbReference type="Proteomes" id="UP001557470">
    <property type="component" value="Unassembled WGS sequence"/>
</dbReference>
<dbReference type="PANTHER" id="PTHR13402">
    <property type="entry name" value="RGPR-RELATED"/>
    <property type="match status" value="1"/>
</dbReference>
<evidence type="ECO:0000313" key="17">
    <source>
        <dbReference type="Proteomes" id="UP001557470"/>
    </source>
</evidence>
<dbReference type="GO" id="GO:0000139">
    <property type="term" value="C:Golgi membrane"/>
    <property type="evidence" value="ECO:0007669"/>
    <property type="project" value="UniProtKB-SubCell"/>
</dbReference>
<evidence type="ECO:0000256" key="12">
    <source>
        <dbReference type="RuleBase" id="RU364101"/>
    </source>
</evidence>
<dbReference type="AlphaFoldDB" id="A0ABD0XMN5"/>
<evidence type="ECO:0000256" key="10">
    <source>
        <dbReference type="ARBA" id="ARBA00023136"/>
    </source>
</evidence>
<evidence type="ECO:0000256" key="13">
    <source>
        <dbReference type="SAM" id="MobiDB-lite"/>
    </source>
</evidence>
<dbReference type="GO" id="GO:0015031">
    <property type="term" value="P:protein transport"/>
    <property type="evidence" value="ECO:0007669"/>
    <property type="project" value="UniProtKB-KW"/>
</dbReference>
<keyword evidence="4 12" id="KW-0813">Transport</keyword>
<evidence type="ECO:0000256" key="4">
    <source>
        <dbReference type="ARBA" id="ARBA00022448"/>
    </source>
</evidence>
<evidence type="ECO:0000313" key="16">
    <source>
        <dbReference type="EMBL" id="KAL1022654.1"/>
    </source>
</evidence>
<keyword evidence="17" id="KW-1185">Reference proteome</keyword>
<keyword evidence="7 12" id="KW-0931">ER-Golgi transport</keyword>
<dbReference type="GO" id="GO:0005789">
    <property type="term" value="C:endoplasmic reticulum membrane"/>
    <property type="evidence" value="ECO:0007669"/>
    <property type="project" value="UniProtKB-SubCell"/>
</dbReference>
<comment type="caution">
    <text evidence="16">The sequence shown here is derived from an EMBL/GenBank/DDBJ whole genome shotgun (WGS) entry which is preliminary data.</text>
</comment>
<dbReference type="GO" id="GO:0070971">
    <property type="term" value="C:endoplasmic reticulum exit site"/>
    <property type="evidence" value="ECO:0007669"/>
    <property type="project" value="UniProtKB-ARBA"/>
</dbReference>
<feature type="domain" description="Sec16 Sec23-binding" evidence="14">
    <location>
        <begin position="466"/>
        <end position="700"/>
    </location>
</feature>
<feature type="domain" description="Sec16 central conserved" evidence="15">
    <location>
        <begin position="295"/>
        <end position="395"/>
    </location>
</feature>
<keyword evidence="5" id="KW-0962">Peroxisome biogenesis</keyword>
<dbReference type="GO" id="GO:0016192">
    <property type="term" value="P:vesicle-mediated transport"/>
    <property type="evidence" value="ECO:0007669"/>
    <property type="project" value="UniProtKB-KW"/>
</dbReference>
<proteinExistence type="inferred from homology"/>
<keyword evidence="6 12" id="KW-0256">Endoplasmic reticulum</keyword>
<dbReference type="Pfam" id="PF12931">
    <property type="entry name" value="TPR_Sec16"/>
    <property type="match status" value="1"/>
</dbReference>
<evidence type="ECO:0000256" key="11">
    <source>
        <dbReference type="ARBA" id="ARBA00045648"/>
    </source>
</evidence>
<dbReference type="Pfam" id="PF12932">
    <property type="entry name" value="Sec16"/>
    <property type="match status" value="1"/>
</dbReference>
<accession>A0ABD0XMN5</accession>
<dbReference type="PANTHER" id="PTHR13402:SF11">
    <property type="entry name" value="PROTEIN TRANSPORT PROTEIN SEC16B"/>
    <property type="match status" value="1"/>
</dbReference>
<protein>
    <recommendedName>
        <fullName evidence="12">Protein transport protein sec16</fullName>
    </recommendedName>
</protein>
<keyword evidence="9 12" id="KW-0333">Golgi apparatus</keyword>
<evidence type="ECO:0000256" key="2">
    <source>
        <dbReference type="ARBA" id="ARBA00004406"/>
    </source>
</evidence>
<name>A0ABD0XMN5_UMBPY</name>
<dbReference type="InterPro" id="IPR024340">
    <property type="entry name" value="Sec16_CCD"/>
</dbReference>
<evidence type="ECO:0000256" key="9">
    <source>
        <dbReference type="ARBA" id="ARBA00023034"/>
    </source>
</evidence>
<sequence length="990" mass="108674">MDPGGRPWLSSPDPGWYPQRPRKREDHHTPPHSYRGHGSGHYPQPQPPPHWGNSTGHYLPPPPEPMERQWSQVGSRPHPRNMAYLTSPLPLRPPPEFSLSSYSTPPSRKPYDTPLSVTGYSRPERQPSTLDSRQAYEYPAQGYWDYGQDYSFYDHSYYGGVYGHGDAGQWAPQDQWRSAQYQDEMGQQQDCSGRGFFEPQSYDQPSLSSQHDFRGSVEENYREIGEVGTEGSGNALGTLASSKASGLSSSSYELSQYINGAEQTDPGPQPPWSTADTEHATVSQAIAPLKYNLPHSLVSFGPAGQLIWVSPGPAMQGNPAKVEIHSLEIILGETQAQQAMRQFPGPLAREDLHKVDAISFAHQRAEACMKDQTIKDSGSATLLWNLLVLLCRQNGRIVGSDIAELLMRDSHVGSGNEGSKTTTLIDLSEGPSPETDSFDGADLLTGTSASLVTADSTEKDMQKYTKLLLAGRKKEALELAMKTGLWGHALFLSSKMDNRSYTTVLSRFTGQLCPSDPLQTLFQLLSGKIPAVTTSYGSDQWGDWKPHLTIILSNETGDSVTHKKSIITMGDTLASRGLLHAAHICYLTACVPFGPYTAKGERLVLLGRSNSVPFKEFADNSAIRCTELFEYSQRLGDKFFSIPSFQVYKFLYACRLLDVGLASQAYHYFEVIGGSLLQQQWPCMVLLGELIKLAERLKLSEGIGQLRDTADSMPGPDPDWLHQLRLRQQGIQMVSSGCSESQTHGSAVAHGEGRVNSESDTADLSGGADFQGSEAESVYHNLAEEQQQQHVQAQQIDALPPLPVRAAYTQPAVPLVAGDRDYSYQYTDTGQTLHQTSPQHPTVDCPPLDRQGLDCSSEAGMAGDLNAGMMLLTEDGQGTRSGGQQAGQHRGHLPTNRQEGKAFEQEEIQPKQNTKSGWFSGWFKPKHKPEQIDASPDVDSADPVPATETPPTQFYSPPLPAINIHTDHFTTQPPSAGFNTFSWKAGQQLG</sequence>
<evidence type="ECO:0000256" key="5">
    <source>
        <dbReference type="ARBA" id="ARBA00022593"/>
    </source>
</evidence>
<feature type="compositionally biased region" description="Polar residues" evidence="13">
    <location>
        <begin position="201"/>
        <end position="210"/>
    </location>
</feature>
<evidence type="ECO:0000256" key="6">
    <source>
        <dbReference type="ARBA" id="ARBA00022824"/>
    </source>
</evidence>
<keyword evidence="8 12" id="KW-0653">Protein transport</keyword>
<organism evidence="16 17">
    <name type="scientific">Umbra pygmaea</name>
    <name type="common">Eastern mudminnow</name>
    <dbReference type="NCBI Taxonomy" id="75934"/>
    <lineage>
        <taxon>Eukaryota</taxon>
        <taxon>Metazoa</taxon>
        <taxon>Chordata</taxon>
        <taxon>Craniata</taxon>
        <taxon>Vertebrata</taxon>
        <taxon>Euteleostomi</taxon>
        <taxon>Actinopterygii</taxon>
        <taxon>Neopterygii</taxon>
        <taxon>Teleostei</taxon>
        <taxon>Protacanthopterygii</taxon>
        <taxon>Esociformes</taxon>
        <taxon>Umbridae</taxon>
        <taxon>Umbra</taxon>
    </lineage>
</organism>
<evidence type="ECO:0000256" key="7">
    <source>
        <dbReference type="ARBA" id="ARBA00022892"/>
    </source>
</evidence>